<organism evidence="14 15">
    <name type="scientific">Prymnesium parvum</name>
    <name type="common">Toxic golden alga</name>
    <dbReference type="NCBI Taxonomy" id="97485"/>
    <lineage>
        <taxon>Eukaryota</taxon>
        <taxon>Haptista</taxon>
        <taxon>Haptophyta</taxon>
        <taxon>Prymnesiophyceae</taxon>
        <taxon>Prymnesiales</taxon>
        <taxon>Prymnesiaceae</taxon>
        <taxon>Prymnesium</taxon>
    </lineage>
</organism>
<feature type="region of interest" description="Actin-binding" evidence="9">
    <location>
        <begin position="689"/>
        <end position="711"/>
    </location>
</feature>
<dbReference type="PROSITE" id="PS00678">
    <property type="entry name" value="WD_REPEATS_1"/>
    <property type="match status" value="1"/>
</dbReference>
<feature type="region of interest" description="Disordered" evidence="11">
    <location>
        <begin position="1"/>
        <end position="74"/>
    </location>
</feature>
<evidence type="ECO:0000256" key="7">
    <source>
        <dbReference type="ARBA" id="ARBA00023203"/>
    </source>
</evidence>
<keyword evidence="6 9" id="KW-0505">Motor protein</keyword>
<dbReference type="GO" id="GO:0016459">
    <property type="term" value="C:myosin complex"/>
    <property type="evidence" value="ECO:0007669"/>
    <property type="project" value="UniProtKB-KW"/>
</dbReference>
<dbReference type="InterPro" id="IPR015943">
    <property type="entry name" value="WD40/YVTN_repeat-like_dom_sf"/>
</dbReference>
<dbReference type="InterPro" id="IPR036020">
    <property type="entry name" value="WW_dom_sf"/>
</dbReference>
<comment type="caution">
    <text evidence="14">The sequence shown here is derived from an EMBL/GenBank/DDBJ whole genome shotgun (WGS) entry which is preliminary data.</text>
</comment>
<feature type="repeat" description="WD" evidence="8">
    <location>
        <begin position="1562"/>
        <end position="1601"/>
    </location>
</feature>
<reference evidence="14 15" key="1">
    <citation type="journal article" date="2024" name="Science">
        <title>Giant polyketide synthase enzymes in the biosynthesis of giant marine polyether toxins.</title>
        <authorList>
            <person name="Fallon T.R."/>
            <person name="Shende V.V."/>
            <person name="Wierzbicki I.H."/>
            <person name="Pendleton A.L."/>
            <person name="Watervoot N.F."/>
            <person name="Auber R.P."/>
            <person name="Gonzalez D.J."/>
            <person name="Wisecaver J.H."/>
            <person name="Moore B.S."/>
        </authorList>
    </citation>
    <scope>NUCLEOTIDE SEQUENCE [LARGE SCALE GENOMIC DNA]</scope>
    <source>
        <strain evidence="14 15">12B1</strain>
    </source>
</reference>
<dbReference type="Pfam" id="PF00063">
    <property type="entry name" value="Myosin_head"/>
    <property type="match status" value="1"/>
</dbReference>
<dbReference type="SUPFAM" id="SSF51045">
    <property type="entry name" value="WW domain"/>
    <property type="match status" value="1"/>
</dbReference>
<dbReference type="Gene3D" id="3.40.850.10">
    <property type="entry name" value="Kinesin motor domain"/>
    <property type="match status" value="1"/>
</dbReference>
<feature type="domain" description="WW" evidence="12">
    <location>
        <begin position="1051"/>
        <end position="1084"/>
    </location>
</feature>
<dbReference type="InterPro" id="IPR001609">
    <property type="entry name" value="Myosin_head_motor_dom-like"/>
</dbReference>
<evidence type="ECO:0000256" key="6">
    <source>
        <dbReference type="ARBA" id="ARBA00023175"/>
    </source>
</evidence>
<evidence type="ECO:0000313" key="14">
    <source>
        <dbReference type="EMBL" id="KAL1521949.1"/>
    </source>
</evidence>
<accession>A0AB34JMM9</accession>
<dbReference type="Gene3D" id="1.20.58.530">
    <property type="match status" value="1"/>
</dbReference>
<feature type="region of interest" description="Disordered" evidence="11">
    <location>
        <begin position="1116"/>
        <end position="1185"/>
    </location>
</feature>
<dbReference type="SUPFAM" id="SSF52540">
    <property type="entry name" value="P-loop containing nucleoside triphosphate hydrolases"/>
    <property type="match status" value="1"/>
</dbReference>
<dbReference type="Gene3D" id="3.20.90.10">
    <property type="entry name" value="Tubby Protein, Chain A"/>
    <property type="match status" value="1"/>
</dbReference>
<dbReference type="PANTHER" id="PTHR13140">
    <property type="entry name" value="MYOSIN"/>
    <property type="match status" value="1"/>
</dbReference>
<dbReference type="Pfam" id="PF00400">
    <property type="entry name" value="WD40"/>
    <property type="match status" value="3"/>
</dbReference>
<keyword evidence="5 9" id="KW-0518">Myosin</keyword>
<dbReference type="GO" id="GO:0005524">
    <property type="term" value="F:ATP binding"/>
    <property type="evidence" value="ECO:0007669"/>
    <property type="project" value="UniProtKB-UniRule"/>
</dbReference>
<dbReference type="PROSITE" id="PS50294">
    <property type="entry name" value="WD_REPEATS_REGION"/>
    <property type="match status" value="1"/>
</dbReference>
<protein>
    <submittedName>
        <fullName evidence="14">Uncharacterized protein</fullName>
    </submittedName>
</protein>
<dbReference type="PROSITE" id="PS50020">
    <property type="entry name" value="WW_DOMAIN_2"/>
    <property type="match status" value="1"/>
</dbReference>
<evidence type="ECO:0000256" key="9">
    <source>
        <dbReference type="PROSITE-ProRule" id="PRU00782"/>
    </source>
</evidence>
<dbReference type="PANTHER" id="PTHR13140:SF706">
    <property type="entry name" value="DILUTE CLASS UNCONVENTIONAL MYOSIN, ISOFORM C"/>
    <property type="match status" value="1"/>
</dbReference>
<evidence type="ECO:0000313" key="15">
    <source>
        <dbReference type="Proteomes" id="UP001515480"/>
    </source>
</evidence>
<dbReference type="InterPro" id="IPR001202">
    <property type="entry name" value="WW_dom"/>
</dbReference>
<keyword evidence="15" id="KW-1185">Reference proteome</keyword>
<dbReference type="GO" id="GO:0051015">
    <property type="term" value="F:actin filament binding"/>
    <property type="evidence" value="ECO:0007669"/>
    <property type="project" value="TreeGrafter"/>
</dbReference>
<dbReference type="GO" id="GO:0007015">
    <property type="term" value="P:actin filament organization"/>
    <property type="evidence" value="ECO:0007669"/>
    <property type="project" value="TreeGrafter"/>
</dbReference>
<evidence type="ECO:0000259" key="12">
    <source>
        <dbReference type="PROSITE" id="PS50020"/>
    </source>
</evidence>
<feature type="compositionally biased region" description="Polar residues" evidence="11">
    <location>
        <begin position="1169"/>
        <end position="1184"/>
    </location>
</feature>
<evidence type="ECO:0000256" key="5">
    <source>
        <dbReference type="ARBA" id="ARBA00023123"/>
    </source>
</evidence>
<dbReference type="SUPFAM" id="SSF54518">
    <property type="entry name" value="Tubby C-terminal domain-like"/>
    <property type="match status" value="1"/>
</dbReference>
<name>A0AB34JMM9_PRYPA</name>
<dbReference type="InterPro" id="IPR036961">
    <property type="entry name" value="Kinesin_motor_dom_sf"/>
</dbReference>
<dbReference type="PROSITE" id="PS50096">
    <property type="entry name" value="IQ"/>
    <property type="match status" value="1"/>
</dbReference>
<evidence type="ECO:0000256" key="10">
    <source>
        <dbReference type="SAM" id="Coils"/>
    </source>
</evidence>
<feature type="repeat" description="WD" evidence="8">
    <location>
        <begin position="1791"/>
        <end position="1826"/>
    </location>
</feature>
<keyword evidence="10" id="KW-0175">Coiled coil</keyword>
<dbReference type="GO" id="GO:0000146">
    <property type="term" value="F:microfilament motor activity"/>
    <property type="evidence" value="ECO:0007669"/>
    <property type="project" value="TreeGrafter"/>
</dbReference>
<dbReference type="PROSITE" id="PS51456">
    <property type="entry name" value="MYOSIN_MOTOR"/>
    <property type="match status" value="1"/>
</dbReference>
<dbReference type="InterPro" id="IPR036322">
    <property type="entry name" value="WD40_repeat_dom_sf"/>
</dbReference>
<dbReference type="Gene3D" id="1.20.120.720">
    <property type="entry name" value="Myosin VI head, motor domain, U50 subdomain"/>
    <property type="match status" value="1"/>
</dbReference>
<dbReference type="Gene3D" id="1.20.5.4820">
    <property type="match status" value="1"/>
</dbReference>
<dbReference type="InterPro" id="IPR001680">
    <property type="entry name" value="WD40_rpt"/>
</dbReference>
<keyword evidence="2" id="KW-0677">Repeat</keyword>
<evidence type="ECO:0000256" key="3">
    <source>
        <dbReference type="ARBA" id="ARBA00022741"/>
    </source>
</evidence>
<dbReference type="SMART" id="SM00242">
    <property type="entry name" value="MYSc"/>
    <property type="match status" value="1"/>
</dbReference>
<feature type="coiled-coil region" evidence="10">
    <location>
        <begin position="842"/>
        <end position="883"/>
    </location>
</feature>
<evidence type="ECO:0000256" key="11">
    <source>
        <dbReference type="SAM" id="MobiDB-lite"/>
    </source>
</evidence>
<dbReference type="SUPFAM" id="SSF50978">
    <property type="entry name" value="WD40 repeat-like"/>
    <property type="match status" value="1"/>
</dbReference>
<dbReference type="InterPro" id="IPR025659">
    <property type="entry name" value="Tubby-like_C"/>
</dbReference>
<dbReference type="InterPro" id="IPR019775">
    <property type="entry name" value="WD40_repeat_CS"/>
</dbReference>
<feature type="repeat" description="WD" evidence="8">
    <location>
        <begin position="1602"/>
        <end position="1640"/>
    </location>
</feature>
<dbReference type="InterPro" id="IPR000007">
    <property type="entry name" value="Tubby_C"/>
</dbReference>
<dbReference type="SMART" id="SM00320">
    <property type="entry name" value="WD40"/>
    <property type="match status" value="6"/>
</dbReference>
<dbReference type="GO" id="GO:0005737">
    <property type="term" value="C:cytoplasm"/>
    <property type="evidence" value="ECO:0007669"/>
    <property type="project" value="TreeGrafter"/>
</dbReference>
<gene>
    <name evidence="14" type="ORF">AB1Y20_021596</name>
</gene>
<sequence length="1826" mass="202320">MDDQDSPDVPKSEPSRTKGSTSRRGSMSRRERGGSTRRRLLGRSSSNLQPSGGEASSSNGTNTRRGKADVMAKPRALSRFASRSLLFGRGKEASRTEVDADAETQELSIRREAPQLSPAAAQVDESPDDLASLPHLNDEAVVNGVRLRYERDVIYTRINTLLIALNPYQWLPIYGPEVMSKYSNVASGTLPPHVYGTAAAAYDGLLSSKSQSIVISGESGAGKSETAKKVLQHLAWAATKSGSQNGKGIEARILASNPIMESFGNAKTSMNNNSSRYGKFLMMQFDLSGRLVGALIKTYLLEKTRVVRQGAMERNYHIFYPLAISNGVSSTLHLPDAGSLRYTGLTGCLESPGWDDLQEFSSCMKAMSEVGVEPAQQEKVWRLLAVVLLLGQIEFSEAGDVAEISQGSKALLEKLCGMIEIDEGAMGRALTIKMTKMGNDWVTAPNTPAKASELRDGLARYMYSTIFDWLVVQINRSLQLDPTEERAQDDMPDQPSKAQNFIGILDIFGFETFDVNSLEQLCINFCNERLQATFNEAVFAAVQEENAAEGIQLPEADLSEVDNSAVVKLIGGRPGGLLHSINEECIVPKGSDTTLLEKLLQMHKDNPRLKLPKQRDAFTVVHFVGPVTYSVIGLLTKNKDPVGEDLVVLLQHSKVAFVHNLFNTKSSASAAKKKEARFQGVCTKFQKQLDDLLHLVGYSHMHFVRCIKPNRSKLKQFWERELVHHQLKCSGVFEAVRVIGMGYPDRLPHFQVLGQFSQLLDEADRPKRNEKGNFEGSERAAVELVLNKFGVETSSYELGYSKVFLKAGVMPRLIAMKIEFQGRKAVKIQAVARRRFAKKTYKKLVEERNRRLKEQAAAAIAAARLKQEAAEKAQRELQEGADEEAVARASQLEEEARHVRRSAQTFMDQMERLHISPDTAADAVEEPEPAPKKKPEKAEGRLKLHLPLPPSNAGKGMVSFRDSADAEEGGRDPTMLKLGLLSQRAAGGGLAPLLSTRAPNRNKVKDATKEAARGKKSAKWMEMVLEYAMYLGMDREQDEEFLWIAEQALRAPVPEGWEEMMDPFGEIYFFNETTSQSTRQHPMDGYYQSLYRKLRMQRMGGLGGGKDSEEEYLKAKAQERDKASMDSNKDRKKYATQASKLKKMEQTALKDRGNISSREMDKQKKQFRSIVSKSQTPRVGSSLSGDGLLANAQTGLVTSRTQQSALELAGSLAQPKHVISSISQALEMSSPRSATWMLERFGLTPDSGEDERCLLINPAVWGAGKSSRTLNSDLSFIECVMDKEELGVGIHRYSLSLVLNDENEAYALSALKRVVNQNTIYELSICEDDDESSGDVHFTGKLSCNARGNEFVIFDDSNDFVGISKGYARRELGVVVFDSEPRGKSLHVEFILPRVLQDGHTAQFRPQRIAESMLQLYKTGKTKHLAVLRGAVHLVPGGKVQLLFRGGSQSSVVFEAYRATGERWAVRYRHPLSAFQAFNMAVAVLHNQTTAMLDTLPPLDEVPRALMPAPTASLVARTKLEHNYGAVYSIHSFGARVFCGLHTGHVQQWQCPLSSEPVVLEWRAHSSTVYAIAVVGRTLVTGSRDMLVRCWDLHSMVLLATFAAHRGAVRCLAGERMHDGRTLCFSGSSDSTIRVWDLSTPTLRPAMKQKLPDGHRGAVRALVINSDCTRLCSASREVIVWDLEKQAMMHVLPVGRWVYSLAFSAVEDGCLDMDTLFAGCDKGLILVWKREALNKTMSPYDDFTHEETKLGKIRAISVTGSILCTGWHDGMLRMYDLAEATYLKQMRPNEYHGHTAGVRAIAVDPVSQVVYTASDDRCVKVWVEAT</sequence>
<keyword evidence="7 9" id="KW-0009">Actin-binding</keyword>
<comment type="similarity">
    <text evidence="9">Belongs to the TRAFAC class myosin-kinesin ATPase superfamily. Myosin family.</text>
</comment>
<dbReference type="PRINTS" id="PR00193">
    <property type="entry name" value="MYOSINHEAVY"/>
</dbReference>
<evidence type="ECO:0000256" key="4">
    <source>
        <dbReference type="ARBA" id="ARBA00022840"/>
    </source>
</evidence>
<keyword evidence="1 8" id="KW-0853">WD repeat</keyword>
<dbReference type="Pfam" id="PF01167">
    <property type="entry name" value="Tub"/>
    <property type="match status" value="1"/>
</dbReference>
<feature type="domain" description="Myosin motor" evidence="13">
    <location>
        <begin position="125"/>
        <end position="821"/>
    </location>
</feature>
<dbReference type="CDD" id="cd00124">
    <property type="entry name" value="MYSc"/>
    <property type="match status" value="1"/>
</dbReference>
<dbReference type="Gene3D" id="1.10.10.820">
    <property type="match status" value="1"/>
</dbReference>
<dbReference type="CDD" id="cd00201">
    <property type="entry name" value="WW"/>
    <property type="match status" value="1"/>
</dbReference>
<dbReference type="Gene3D" id="3.30.1470.10">
    <property type="entry name" value="Photosystem I PsaD, reaction center subunit II"/>
    <property type="match status" value="1"/>
</dbReference>
<evidence type="ECO:0000256" key="1">
    <source>
        <dbReference type="ARBA" id="ARBA00022574"/>
    </source>
</evidence>
<feature type="binding site" evidence="9">
    <location>
        <begin position="217"/>
        <end position="224"/>
    </location>
    <ligand>
        <name>ATP</name>
        <dbReference type="ChEBI" id="CHEBI:30616"/>
    </ligand>
</feature>
<dbReference type="PROSITE" id="PS50082">
    <property type="entry name" value="WD_REPEATS_2"/>
    <property type="match status" value="3"/>
</dbReference>
<keyword evidence="3 9" id="KW-0547">Nucleotide-binding</keyword>
<proteinExistence type="inferred from homology"/>
<evidence type="ECO:0000256" key="8">
    <source>
        <dbReference type="PROSITE-ProRule" id="PRU00221"/>
    </source>
</evidence>
<feature type="region of interest" description="Disordered" evidence="11">
    <location>
        <begin position="917"/>
        <end position="956"/>
    </location>
</feature>
<dbReference type="Gene3D" id="2.130.10.10">
    <property type="entry name" value="YVTN repeat-like/Quinoprotein amine dehydrogenase"/>
    <property type="match status" value="2"/>
</dbReference>
<evidence type="ECO:0000259" key="13">
    <source>
        <dbReference type="PROSITE" id="PS51456"/>
    </source>
</evidence>
<dbReference type="GO" id="GO:0016020">
    <property type="term" value="C:membrane"/>
    <property type="evidence" value="ECO:0007669"/>
    <property type="project" value="TreeGrafter"/>
</dbReference>
<dbReference type="Proteomes" id="UP001515480">
    <property type="component" value="Unassembled WGS sequence"/>
</dbReference>
<feature type="compositionally biased region" description="Basic and acidic residues" evidence="11">
    <location>
        <begin position="1142"/>
        <end position="1164"/>
    </location>
</feature>
<dbReference type="InterPro" id="IPR027417">
    <property type="entry name" value="P-loop_NTPase"/>
</dbReference>
<feature type="compositionally biased region" description="Basic and acidic residues" evidence="11">
    <location>
        <begin position="929"/>
        <end position="942"/>
    </location>
</feature>
<feature type="compositionally biased region" description="Polar residues" evidence="11">
    <location>
        <begin position="47"/>
        <end position="63"/>
    </location>
</feature>
<feature type="compositionally biased region" description="Basic and acidic residues" evidence="11">
    <location>
        <begin position="1116"/>
        <end position="1129"/>
    </location>
</feature>
<keyword evidence="4 9" id="KW-0067">ATP-binding</keyword>
<dbReference type="EMBL" id="JBGBPQ010000007">
    <property type="protein sequence ID" value="KAL1521949.1"/>
    <property type="molecule type" value="Genomic_DNA"/>
</dbReference>
<evidence type="ECO:0000256" key="2">
    <source>
        <dbReference type="ARBA" id="ARBA00022737"/>
    </source>
</evidence>